<reference evidence="1 2" key="1">
    <citation type="submission" date="2024-11" db="EMBL/GenBank/DDBJ databases">
        <title>Chromosome-level genome assembly of the freshwater bivalve Anodonta woodiana.</title>
        <authorList>
            <person name="Chen X."/>
        </authorList>
    </citation>
    <scope>NUCLEOTIDE SEQUENCE [LARGE SCALE GENOMIC DNA]</scope>
    <source>
        <strain evidence="1">MN2024</strain>
        <tissue evidence="1">Gills</tissue>
    </source>
</reference>
<proteinExistence type="predicted"/>
<protein>
    <submittedName>
        <fullName evidence="1">Uncharacterized protein</fullName>
    </submittedName>
</protein>
<dbReference type="Gene3D" id="3.40.390.10">
    <property type="entry name" value="Collagenase (Catalytic Domain)"/>
    <property type="match status" value="1"/>
</dbReference>
<evidence type="ECO:0000313" key="1">
    <source>
        <dbReference type="EMBL" id="KAL3892113.1"/>
    </source>
</evidence>
<comment type="caution">
    <text evidence="1">The sequence shown here is derived from an EMBL/GenBank/DDBJ whole genome shotgun (WGS) entry which is preliminary data.</text>
</comment>
<dbReference type="AlphaFoldDB" id="A0ABD3Y2P1"/>
<name>A0ABD3Y2P1_SINWO</name>
<dbReference type="InterPro" id="IPR024079">
    <property type="entry name" value="MetalloPept_cat_dom_sf"/>
</dbReference>
<keyword evidence="2" id="KW-1185">Reference proteome</keyword>
<organism evidence="1 2">
    <name type="scientific">Sinanodonta woodiana</name>
    <name type="common">Chinese pond mussel</name>
    <name type="synonym">Anodonta woodiana</name>
    <dbReference type="NCBI Taxonomy" id="1069815"/>
    <lineage>
        <taxon>Eukaryota</taxon>
        <taxon>Metazoa</taxon>
        <taxon>Spiralia</taxon>
        <taxon>Lophotrochozoa</taxon>
        <taxon>Mollusca</taxon>
        <taxon>Bivalvia</taxon>
        <taxon>Autobranchia</taxon>
        <taxon>Heteroconchia</taxon>
        <taxon>Palaeoheterodonta</taxon>
        <taxon>Unionida</taxon>
        <taxon>Unionoidea</taxon>
        <taxon>Unionidae</taxon>
        <taxon>Unioninae</taxon>
        <taxon>Sinanodonta</taxon>
    </lineage>
</organism>
<gene>
    <name evidence="1" type="ORF">ACJMK2_004350</name>
</gene>
<feature type="non-terminal residue" evidence="1">
    <location>
        <position position="1"/>
    </location>
</feature>
<feature type="non-terminal residue" evidence="1">
    <location>
        <position position="50"/>
    </location>
</feature>
<sequence length="50" mass="5459">YKLYTGSIENNVVSGVSPLEGICDEVQRVSLIQSGHYSRTVLTATHELGH</sequence>
<evidence type="ECO:0000313" key="2">
    <source>
        <dbReference type="Proteomes" id="UP001634394"/>
    </source>
</evidence>
<accession>A0ABD3Y2P1</accession>
<dbReference type="EMBL" id="JBJQND010000001">
    <property type="protein sequence ID" value="KAL3892113.1"/>
    <property type="molecule type" value="Genomic_DNA"/>
</dbReference>
<dbReference type="Proteomes" id="UP001634394">
    <property type="component" value="Unassembled WGS sequence"/>
</dbReference>